<feature type="transmembrane region" description="Helical" evidence="7">
    <location>
        <begin position="372"/>
        <end position="394"/>
    </location>
</feature>
<evidence type="ECO:0000256" key="1">
    <source>
        <dbReference type="ARBA" id="ARBA00004370"/>
    </source>
</evidence>
<comment type="subcellular location">
    <subcellularLocation>
        <location evidence="1">Membrane</location>
    </subcellularLocation>
</comment>
<dbReference type="GO" id="GO:0006865">
    <property type="term" value="P:amino acid transport"/>
    <property type="evidence" value="ECO:0007669"/>
    <property type="project" value="UniProtKB-KW"/>
</dbReference>
<keyword evidence="5 7" id="KW-1133">Transmembrane helix</keyword>
<evidence type="ECO:0000256" key="4">
    <source>
        <dbReference type="ARBA" id="ARBA00022970"/>
    </source>
</evidence>
<dbReference type="Pfam" id="PF01490">
    <property type="entry name" value="Aa_trans"/>
    <property type="match status" value="1"/>
</dbReference>
<dbReference type="EMBL" id="JAUESC010000003">
    <property type="protein sequence ID" value="KAK0600023.1"/>
    <property type="molecule type" value="Genomic_DNA"/>
</dbReference>
<comment type="caution">
    <text evidence="9">The sequence shown here is derived from an EMBL/GenBank/DDBJ whole genome shotgun (WGS) entry which is preliminary data.</text>
</comment>
<reference evidence="9" key="1">
    <citation type="journal article" date="2022" name="Plant J.">
        <title>Strategies of tolerance reflected in two North American maple genomes.</title>
        <authorList>
            <person name="McEvoy S.L."/>
            <person name="Sezen U.U."/>
            <person name="Trouern-Trend A."/>
            <person name="McMahon S.M."/>
            <person name="Schaberg P.G."/>
            <person name="Yang J."/>
            <person name="Wegrzyn J.L."/>
            <person name="Swenson N.G."/>
        </authorList>
    </citation>
    <scope>NUCLEOTIDE SEQUENCE</scope>
    <source>
        <strain evidence="9">NS2018</strain>
    </source>
</reference>
<feature type="transmembrane region" description="Helical" evidence="7">
    <location>
        <begin position="290"/>
        <end position="310"/>
    </location>
</feature>
<feature type="domain" description="Amino acid transporter transmembrane" evidence="8">
    <location>
        <begin position="96"/>
        <end position="406"/>
    </location>
</feature>
<evidence type="ECO:0000256" key="2">
    <source>
        <dbReference type="ARBA" id="ARBA00022448"/>
    </source>
</evidence>
<dbReference type="Proteomes" id="UP001168877">
    <property type="component" value="Unassembled WGS sequence"/>
</dbReference>
<feature type="transmembrane region" description="Helical" evidence="7">
    <location>
        <begin position="331"/>
        <end position="352"/>
    </location>
</feature>
<evidence type="ECO:0000256" key="3">
    <source>
        <dbReference type="ARBA" id="ARBA00022692"/>
    </source>
</evidence>
<evidence type="ECO:0000259" key="8">
    <source>
        <dbReference type="Pfam" id="PF01490"/>
    </source>
</evidence>
<proteinExistence type="predicted"/>
<keyword evidence="2" id="KW-0813">Transport</keyword>
<keyword evidence="10" id="KW-1185">Reference proteome</keyword>
<feature type="transmembrane region" description="Helical" evidence="7">
    <location>
        <begin position="125"/>
        <end position="146"/>
    </location>
</feature>
<evidence type="ECO:0000256" key="6">
    <source>
        <dbReference type="ARBA" id="ARBA00023136"/>
    </source>
</evidence>
<keyword evidence="4" id="KW-0029">Amino-acid transport</keyword>
<organism evidence="9 10">
    <name type="scientific">Acer saccharum</name>
    <name type="common">Sugar maple</name>
    <dbReference type="NCBI Taxonomy" id="4024"/>
    <lineage>
        <taxon>Eukaryota</taxon>
        <taxon>Viridiplantae</taxon>
        <taxon>Streptophyta</taxon>
        <taxon>Embryophyta</taxon>
        <taxon>Tracheophyta</taxon>
        <taxon>Spermatophyta</taxon>
        <taxon>Magnoliopsida</taxon>
        <taxon>eudicotyledons</taxon>
        <taxon>Gunneridae</taxon>
        <taxon>Pentapetalae</taxon>
        <taxon>rosids</taxon>
        <taxon>malvids</taxon>
        <taxon>Sapindales</taxon>
        <taxon>Sapindaceae</taxon>
        <taxon>Hippocastanoideae</taxon>
        <taxon>Acereae</taxon>
        <taxon>Acer</taxon>
    </lineage>
</organism>
<feature type="transmembrane region" description="Helical" evidence="7">
    <location>
        <begin position="245"/>
        <end position="270"/>
    </location>
</feature>
<reference evidence="9" key="2">
    <citation type="submission" date="2023-06" db="EMBL/GenBank/DDBJ databases">
        <authorList>
            <person name="Swenson N.G."/>
            <person name="Wegrzyn J.L."/>
            <person name="Mcevoy S.L."/>
        </authorList>
    </citation>
    <scope>NUCLEOTIDE SEQUENCE</scope>
    <source>
        <strain evidence="9">NS2018</strain>
        <tissue evidence="9">Leaf</tissue>
    </source>
</reference>
<feature type="transmembrane region" description="Helical" evidence="7">
    <location>
        <begin position="99"/>
        <end position="118"/>
    </location>
</feature>
<dbReference type="GO" id="GO:0016020">
    <property type="term" value="C:membrane"/>
    <property type="evidence" value="ECO:0007669"/>
    <property type="project" value="UniProtKB-SubCell"/>
</dbReference>
<sequence length="463" mass="51587">MALRAIDNALLTTTPERPKLQVKISVPIQKLTDSTVNDENKAPVPDVNIDYISSDNRKSLPDPESKFQENIEIGRGGGGESGIDLNKWLPITASRKAKWWYSAFHNVTAMVGAGVLGLPYAMSQLGWVMGTFTILASWIITFYSLWQLVELHEVVPGKRFDRYPELGEHAFGPKLGYWLVMPQQMLVQVASDIVYMVTGGKSLMKFVELVAPSFHGTRLTYFILIFAAVQFFLSQTPNFNSLKGVSLLAAVMSVSYSMIAFVTSTIRGAHQHPQSYELRSHTTPGRVFDFFNGIGTVAFAFAAHSVVLEIQATIPSSPEVPSKKPMWKGVVVAYVIVAFCYLSVAVAGYWAFGPFVEDDVLISLRKPNWLIAIANLMVFIHVIGSYQVYAMPVFDMIESYMIQKLHCTPGRPVRLFGRSSYVDDKVTILESEKRAWETSPEALAVQEALNPWRKHDEEAGKSS</sequence>
<accession>A0AA39SYY9</accession>
<gene>
    <name evidence="9" type="ORF">LWI29_010800</name>
</gene>
<keyword evidence="3 7" id="KW-0812">Transmembrane</keyword>
<dbReference type="InterPro" id="IPR013057">
    <property type="entry name" value="AA_transpt_TM"/>
</dbReference>
<keyword evidence="6 7" id="KW-0472">Membrane</keyword>
<evidence type="ECO:0000256" key="5">
    <source>
        <dbReference type="ARBA" id="ARBA00022989"/>
    </source>
</evidence>
<name>A0AA39SYY9_ACESA</name>
<dbReference type="Gene3D" id="1.20.1740.10">
    <property type="entry name" value="Amino acid/polyamine transporter I"/>
    <property type="match status" value="1"/>
</dbReference>
<dbReference type="PANTHER" id="PTHR48017">
    <property type="entry name" value="OS05G0424000 PROTEIN-RELATED"/>
    <property type="match status" value="1"/>
</dbReference>
<dbReference type="AlphaFoldDB" id="A0AA39SYY9"/>
<evidence type="ECO:0000256" key="7">
    <source>
        <dbReference type="SAM" id="Phobius"/>
    </source>
</evidence>
<evidence type="ECO:0000313" key="10">
    <source>
        <dbReference type="Proteomes" id="UP001168877"/>
    </source>
</evidence>
<protein>
    <recommendedName>
        <fullName evidence="8">Amino acid transporter transmembrane domain-containing protein</fullName>
    </recommendedName>
</protein>
<evidence type="ECO:0000313" key="9">
    <source>
        <dbReference type="EMBL" id="KAK0600023.1"/>
    </source>
</evidence>